<name>K0KJL3_WICCF</name>
<keyword evidence="3" id="KW-0677">Repeat</keyword>
<evidence type="ECO:0000256" key="1">
    <source>
        <dbReference type="ARBA" id="ARBA00004123"/>
    </source>
</evidence>
<dbReference type="PANTHER" id="PTHR23003">
    <property type="entry name" value="RNA RECOGNITION MOTIF RRM DOMAIN CONTAINING PROTEIN"/>
    <property type="match status" value="1"/>
</dbReference>
<sequence length="267" mass="29235">MSEAPLSDVRLFIRPLPFDIKEEEIKDFFGPIGEVKEIVINNGFAFVEYNIADDAKRAVEELNGKQFIDAPIEIQFSRARRERHRVLVTGIAEGAQWQDLKDFVVDQGFEVTYANVHTRDNDGTGVLEFPTEEQSADAIAKLNGADFRGSPLGLEKDLNPPPIRTGGFRGGFRGRGGFGDRGGFRGGFRGRGGFGDRGGFRGGFRGRGGFGDRGGFRGGFRGRGGFGDRGGFRGGRGGFDGGYRSRDEGRDFGGDRGFNRDRSPGRY</sequence>
<protein>
    <submittedName>
        <fullName evidence="9">Polyadenylate-binding protein, cytoplasmic and nuclear</fullName>
    </submittedName>
</protein>
<evidence type="ECO:0000259" key="8">
    <source>
        <dbReference type="PROSITE" id="PS50102"/>
    </source>
</evidence>
<proteinExistence type="predicted"/>
<feature type="domain" description="RRM" evidence="8">
    <location>
        <begin position="84"/>
        <end position="159"/>
    </location>
</feature>
<dbReference type="CDD" id="cd00590">
    <property type="entry name" value="RRM_SF"/>
    <property type="match status" value="1"/>
</dbReference>
<keyword evidence="4 6" id="KW-0694">RNA-binding</keyword>
<feature type="compositionally biased region" description="Gly residues" evidence="7">
    <location>
        <begin position="167"/>
        <end position="241"/>
    </location>
</feature>
<dbReference type="SUPFAM" id="SSF54928">
    <property type="entry name" value="RNA-binding domain, RBD"/>
    <property type="match status" value="2"/>
</dbReference>
<dbReference type="GO" id="GO:0005634">
    <property type="term" value="C:nucleus"/>
    <property type="evidence" value="ECO:0007669"/>
    <property type="project" value="UniProtKB-SubCell"/>
</dbReference>
<dbReference type="InParanoid" id="K0KJL3"/>
<dbReference type="GO" id="GO:0005737">
    <property type="term" value="C:cytoplasm"/>
    <property type="evidence" value="ECO:0007669"/>
    <property type="project" value="TreeGrafter"/>
</dbReference>
<dbReference type="Gene3D" id="3.30.70.330">
    <property type="match status" value="2"/>
</dbReference>
<evidence type="ECO:0000256" key="6">
    <source>
        <dbReference type="PROSITE-ProRule" id="PRU00176"/>
    </source>
</evidence>
<evidence type="ECO:0000256" key="7">
    <source>
        <dbReference type="SAM" id="MobiDB-lite"/>
    </source>
</evidence>
<reference evidence="9 10" key="1">
    <citation type="journal article" date="2012" name="Eukaryot. Cell">
        <title>Draft genome sequence of Wickerhamomyces ciferrii NRRL Y-1031 F-60-10.</title>
        <authorList>
            <person name="Schneider J."/>
            <person name="Andrea H."/>
            <person name="Blom J."/>
            <person name="Jaenicke S."/>
            <person name="Ruckert C."/>
            <person name="Schorsch C."/>
            <person name="Szczepanowski R."/>
            <person name="Farwick M."/>
            <person name="Goesmann A."/>
            <person name="Puhler A."/>
            <person name="Schaffer S."/>
            <person name="Tauch A."/>
            <person name="Kohler T."/>
            <person name="Brinkrolf K."/>
        </authorList>
    </citation>
    <scope>NUCLEOTIDE SEQUENCE [LARGE SCALE GENOMIC DNA]</scope>
    <source>
        <strain evidence="10">ATCC 14091 / BCRC 22168 / CBS 111 / JCM 3599 / NBRC 0793 / NRRL Y-1031 F-60-10</strain>
    </source>
</reference>
<feature type="region of interest" description="Disordered" evidence="7">
    <location>
        <begin position="151"/>
        <end position="267"/>
    </location>
</feature>
<comment type="caution">
    <text evidence="9">The sequence shown here is derived from an EMBL/GenBank/DDBJ whole genome shotgun (WGS) entry which is preliminary data.</text>
</comment>
<organism evidence="9 10">
    <name type="scientific">Wickerhamomyces ciferrii (strain ATCC 14091 / BCRC 22168 / CBS 111 / JCM 3599 / NBRC 0793 / NRRL Y-1031 F-60-10)</name>
    <name type="common">Yeast</name>
    <name type="synonym">Pichia ciferrii</name>
    <dbReference type="NCBI Taxonomy" id="1206466"/>
    <lineage>
        <taxon>Eukaryota</taxon>
        <taxon>Fungi</taxon>
        <taxon>Dikarya</taxon>
        <taxon>Ascomycota</taxon>
        <taxon>Saccharomycotina</taxon>
        <taxon>Saccharomycetes</taxon>
        <taxon>Phaffomycetales</taxon>
        <taxon>Wickerhamomycetaceae</taxon>
        <taxon>Wickerhamomyces</taxon>
    </lineage>
</organism>
<dbReference type="eggNOG" id="KOG0106">
    <property type="taxonomic scope" value="Eukaryota"/>
</dbReference>
<dbReference type="GO" id="GO:0006397">
    <property type="term" value="P:mRNA processing"/>
    <property type="evidence" value="ECO:0007669"/>
    <property type="project" value="UniProtKB-KW"/>
</dbReference>
<accession>K0KJL3</accession>
<dbReference type="STRING" id="1206466.K0KJL3"/>
<dbReference type="HOGENOM" id="CLU_054994_0_0_1"/>
<keyword evidence="10" id="KW-1185">Reference proteome</keyword>
<comment type="subcellular location">
    <subcellularLocation>
        <location evidence="1">Nucleus</location>
    </subcellularLocation>
</comment>
<evidence type="ECO:0000256" key="5">
    <source>
        <dbReference type="ARBA" id="ARBA00023242"/>
    </source>
</evidence>
<dbReference type="InterPro" id="IPR050374">
    <property type="entry name" value="RRT5_SRSF_SR"/>
</dbReference>
<feature type="compositionally biased region" description="Basic and acidic residues" evidence="7">
    <location>
        <begin position="243"/>
        <end position="267"/>
    </location>
</feature>
<keyword evidence="2" id="KW-0507">mRNA processing</keyword>
<evidence type="ECO:0000256" key="2">
    <source>
        <dbReference type="ARBA" id="ARBA00022664"/>
    </source>
</evidence>
<dbReference type="InterPro" id="IPR000504">
    <property type="entry name" value="RRM_dom"/>
</dbReference>
<evidence type="ECO:0000313" key="10">
    <source>
        <dbReference type="Proteomes" id="UP000009328"/>
    </source>
</evidence>
<dbReference type="PANTHER" id="PTHR23003:SF62">
    <property type="entry name" value="SERINE_ARGININE (SR)-TYPE SHUTTLING MRNA BINDING PROTEIN NPL3"/>
    <property type="match status" value="1"/>
</dbReference>
<evidence type="ECO:0000256" key="4">
    <source>
        <dbReference type="ARBA" id="ARBA00022884"/>
    </source>
</evidence>
<feature type="domain" description="RRM" evidence="8">
    <location>
        <begin position="9"/>
        <end position="79"/>
    </location>
</feature>
<dbReference type="GO" id="GO:0003729">
    <property type="term" value="F:mRNA binding"/>
    <property type="evidence" value="ECO:0007669"/>
    <property type="project" value="TreeGrafter"/>
</dbReference>
<dbReference type="Pfam" id="PF00076">
    <property type="entry name" value="RRM_1"/>
    <property type="match status" value="2"/>
</dbReference>
<dbReference type="PROSITE" id="PS50102">
    <property type="entry name" value="RRM"/>
    <property type="match status" value="2"/>
</dbReference>
<gene>
    <name evidence="9" type="ORF">BN7_1215</name>
</gene>
<dbReference type="Proteomes" id="UP000009328">
    <property type="component" value="Unassembled WGS sequence"/>
</dbReference>
<evidence type="ECO:0000313" key="9">
    <source>
        <dbReference type="EMBL" id="CCH41674.1"/>
    </source>
</evidence>
<evidence type="ECO:0000256" key="3">
    <source>
        <dbReference type="ARBA" id="ARBA00022737"/>
    </source>
</evidence>
<dbReference type="InterPro" id="IPR035979">
    <property type="entry name" value="RBD_domain_sf"/>
</dbReference>
<dbReference type="SMART" id="SM00360">
    <property type="entry name" value="RRM"/>
    <property type="match status" value="2"/>
</dbReference>
<dbReference type="InterPro" id="IPR012677">
    <property type="entry name" value="Nucleotide-bd_a/b_plait_sf"/>
</dbReference>
<keyword evidence="5" id="KW-0539">Nucleus</keyword>
<dbReference type="AlphaFoldDB" id="K0KJL3"/>
<dbReference type="EMBL" id="CAIF01000027">
    <property type="protein sequence ID" value="CCH41674.1"/>
    <property type="molecule type" value="Genomic_DNA"/>
</dbReference>